<feature type="region of interest" description="Disordered" evidence="1">
    <location>
        <begin position="111"/>
        <end position="141"/>
    </location>
</feature>
<sequence>LARTRPLRLSVPEQRHVGPSIHGGHRRQRQGQGGGRGPPEPEAGGQAPLQAAHQGQLRRGAVLPGLLRRVLRRRGAVPVGVAAWHAQERRLRHRHAAAHAPAVLLLRRRQEARAAQGQGRRGPQVQAVPHPGLHPHGDAQAGPDAAVGVAHLVLLLRVDLLLLGLLGAVVPPRGRRRRRKQQQAALDVVLGRRGDGGGGGVLQGAARELPGPQGLPRRRDGEERAGVRRWRRRAEGLSPTEPNPQRARTCVVT</sequence>
<evidence type="ECO:0000313" key="2">
    <source>
        <dbReference type="EMBL" id="BAJ87036.1"/>
    </source>
</evidence>
<proteinExistence type="evidence at transcript level"/>
<feature type="region of interest" description="Disordered" evidence="1">
    <location>
        <begin position="1"/>
        <end position="57"/>
    </location>
</feature>
<accession>F2CW15</accession>
<feature type="non-terminal residue" evidence="2">
    <location>
        <position position="1"/>
    </location>
</feature>
<dbReference type="EMBL" id="AK355818">
    <property type="protein sequence ID" value="BAJ87036.1"/>
    <property type="molecule type" value="mRNA"/>
</dbReference>
<feature type="compositionally biased region" description="Basic and acidic residues" evidence="1">
    <location>
        <begin position="217"/>
        <end position="226"/>
    </location>
</feature>
<name>F2CW15_HORVV</name>
<feature type="region of interest" description="Disordered" evidence="1">
    <location>
        <begin position="188"/>
        <end position="253"/>
    </location>
</feature>
<dbReference type="AlphaFoldDB" id="F2CW15"/>
<evidence type="ECO:0000256" key="1">
    <source>
        <dbReference type="SAM" id="MobiDB-lite"/>
    </source>
</evidence>
<organism evidence="2">
    <name type="scientific">Hordeum vulgare subsp. vulgare</name>
    <name type="common">Domesticated barley</name>
    <dbReference type="NCBI Taxonomy" id="112509"/>
    <lineage>
        <taxon>Eukaryota</taxon>
        <taxon>Viridiplantae</taxon>
        <taxon>Streptophyta</taxon>
        <taxon>Embryophyta</taxon>
        <taxon>Tracheophyta</taxon>
        <taxon>Spermatophyta</taxon>
        <taxon>Magnoliopsida</taxon>
        <taxon>Liliopsida</taxon>
        <taxon>Poales</taxon>
        <taxon>Poaceae</taxon>
        <taxon>BOP clade</taxon>
        <taxon>Pooideae</taxon>
        <taxon>Triticodae</taxon>
        <taxon>Triticeae</taxon>
        <taxon>Hordeinae</taxon>
        <taxon>Hordeum</taxon>
    </lineage>
</organism>
<protein>
    <submittedName>
        <fullName evidence="2">Predicted protein</fullName>
    </submittedName>
</protein>
<reference evidence="2" key="1">
    <citation type="journal article" date="2011" name="Plant Physiol.">
        <title>Comprehensive sequence analysis of 24,783 barley full-length cDNAs derived from 12 clone libraries.</title>
        <authorList>
            <person name="Matsumoto T."/>
            <person name="Tanaka T."/>
            <person name="Sakai H."/>
            <person name="Amano N."/>
            <person name="Kanamori H."/>
            <person name="Kurita K."/>
            <person name="Kikuta A."/>
            <person name="Kamiya K."/>
            <person name="Yamamoto M."/>
            <person name="Ikawa H."/>
            <person name="Fujii N."/>
            <person name="Hori K."/>
            <person name="Itoh T."/>
            <person name="Sato K."/>
        </authorList>
    </citation>
    <scope>NUCLEOTIDE SEQUENCE</scope>
    <source>
        <tissue evidence="2">Shoot</tissue>
    </source>
</reference>
<feature type="compositionally biased region" description="Low complexity" evidence="1">
    <location>
        <begin position="113"/>
        <end position="128"/>
    </location>
</feature>